<keyword evidence="2" id="KW-1003">Cell membrane</keyword>
<dbReference type="InterPro" id="IPR001932">
    <property type="entry name" value="PPM-type_phosphatase-like_dom"/>
</dbReference>
<dbReference type="Pfam" id="PF02743">
    <property type="entry name" value="dCache_1"/>
    <property type="match status" value="1"/>
</dbReference>
<dbReference type="Gene3D" id="3.30.450.20">
    <property type="entry name" value="PAS domain"/>
    <property type="match status" value="2"/>
</dbReference>
<accession>L0HJH0</accession>
<keyword evidence="3 7" id="KW-0812">Transmembrane</keyword>
<keyword evidence="6 7" id="KW-0472">Membrane</keyword>
<dbReference type="PANTHER" id="PTHR43156">
    <property type="entry name" value="STAGE II SPORULATION PROTEIN E-RELATED"/>
    <property type="match status" value="1"/>
</dbReference>
<reference evidence="9 10" key="2">
    <citation type="journal article" date="2014" name="Genome Announc.">
        <title>Complete Genome Sequence of Methanoregula formicica SMSPT, a Mesophilic Hydrogenotrophic Methanogen Isolated from a Methanogenic Upflow Anaerobic Sludge Blanket Reactor.</title>
        <authorList>
            <person name="Yamamoto K."/>
            <person name="Tamaki H."/>
            <person name="Cadillo-Quiroz H."/>
            <person name="Imachi H."/>
            <person name="Kyrpides N."/>
            <person name="Woyke T."/>
            <person name="Goodwin L."/>
            <person name="Zinder S.H."/>
            <person name="Kamagata Y."/>
            <person name="Liu W.T."/>
        </authorList>
    </citation>
    <scope>NUCLEOTIDE SEQUENCE [LARGE SCALE GENOMIC DNA]</scope>
    <source>
        <strain evidence="10">DSM 22288 / NBRC 105244 / SMSP</strain>
    </source>
</reference>
<evidence type="ECO:0000256" key="2">
    <source>
        <dbReference type="ARBA" id="ARBA00022475"/>
    </source>
</evidence>
<organism evidence="9 10">
    <name type="scientific">Methanoregula formicica (strain DSM 22288 / NBRC 105244 / SMSP)</name>
    <dbReference type="NCBI Taxonomy" id="593750"/>
    <lineage>
        <taxon>Archaea</taxon>
        <taxon>Methanobacteriati</taxon>
        <taxon>Methanobacteriota</taxon>
        <taxon>Stenosarchaea group</taxon>
        <taxon>Methanomicrobia</taxon>
        <taxon>Methanomicrobiales</taxon>
        <taxon>Methanoregulaceae</taxon>
        <taxon>Methanoregula</taxon>
    </lineage>
</organism>
<dbReference type="OrthoDB" id="110858at2157"/>
<evidence type="ECO:0000256" key="5">
    <source>
        <dbReference type="ARBA" id="ARBA00022989"/>
    </source>
</evidence>
<evidence type="ECO:0000313" key="9">
    <source>
        <dbReference type="EMBL" id="AGB03204.1"/>
    </source>
</evidence>
<dbReference type="SUPFAM" id="SSF158472">
    <property type="entry name" value="HAMP domain-like"/>
    <property type="match status" value="1"/>
</dbReference>
<feature type="transmembrane region" description="Helical" evidence="7">
    <location>
        <begin position="381"/>
        <end position="403"/>
    </location>
</feature>
<dbReference type="Gene3D" id="6.10.340.10">
    <property type="match status" value="1"/>
</dbReference>
<dbReference type="RefSeq" id="WP_015286167.1">
    <property type="nucleotide sequence ID" value="NC_019943.1"/>
</dbReference>
<dbReference type="GeneID" id="14309590"/>
<dbReference type="PANTHER" id="PTHR43156:SF2">
    <property type="entry name" value="STAGE II SPORULATION PROTEIN E"/>
    <property type="match status" value="1"/>
</dbReference>
<dbReference type="eggNOG" id="arCOG02362">
    <property type="taxonomic scope" value="Archaea"/>
</dbReference>
<sequence length="709" mass="77078" precursor="true">MTSSWLTLPQCSVRTKILAVFLALSLITLLVTGYVALFTIGSLAETAESGSFRQGLQAVDMATVALQQSAEQYLLQAAGDQAAIAGTLFNDTETELDLLTVQAATLQGNPPVLPVIRSFGRNTPPADPRDATVFLFSPGSTVTTDSEEFRKSAGMDDLLKGMYDADEDLVSVFLATDSGILRSYPWENTDAENYDPRTRAWFTGAKGTNGVYWSKPYVDSFGHGLVVTSSKAVATPYGTWVIGSDVRVGVITSEFLNTTLGGRGYAVLMDNSGDIISRPQLAAGDHRWDQPFPQDNVFKSSDPALVAAGKNMTEGRTGVERVQFNGVDTFVAYAPVPSQNWSVAVCLPVSEVTAPIDRTRDGITASGRETEEWIAEQSDRVMLLFSLLSFLLLLIVIVLSVALSKAITRPVDTLRQATQAIGKGDLANRVELRTGDEFEELADSFNRMAGDLRHTIDDLQRTTAEKERYASEMEIAREIQQTFLPETIPDIPGFEIAATTIPAMEIGGDLYDFIPQKDGSMGLVIGDVSGKGVSAALYMALCRTQIHTCGAGSGEPAEAIDPANRLIYDEGRSNMFITVFYAVLDPRKMMLSYVNAGHNPPLLIRGDLPVAQMLEGKGIALGVIDDTRAKTSMLPLHHGDLIVLYTDGVTEAFNERDEYYGEERMTAVITKNRSRPAREIGEALLEDIRLFAGSAPQSDDITFILIKVR</sequence>
<dbReference type="PROSITE" id="PS50885">
    <property type="entry name" value="HAMP"/>
    <property type="match status" value="1"/>
</dbReference>
<dbReference type="InParanoid" id="L0HJH0"/>
<dbReference type="InterPro" id="IPR003660">
    <property type="entry name" value="HAMP_dom"/>
</dbReference>
<dbReference type="Pfam" id="PF00672">
    <property type="entry name" value="HAMP"/>
    <property type="match status" value="1"/>
</dbReference>
<dbReference type="InterPro" id="IPR036457">
    <property type="entry name" value="PPM-type-like_dom_sf"/>
</dbReference>
<dbReference type="InterPro" id="IPR033479">
    <property type="entry name" value="dCache_1"/>
</dbReference>
<dbReference type="STRING" id="593750.Metfor_2198"/>
<proteinExistence type="predicted"/>
<evidence type="ECO:0000256" key="3">
    <source>
        <dbReference type="ARBA" id="ARBA00022692"/>
    </source>
</evidence>
<evidence type="ECO:0000256" key="4">
    <source>
        <dbReference type="ARBA" id="ARBA00022801"/>
    </source>
</evidence>
<dbReference type="Gene3D" id="3.60.40.10">
    <property type="entry name" value="PPM-type phosphatase domain"/>
    <property type="match status" value="1"/>
</dbReference>
<reference evidence="10" key="1">
    <citation type="submission" date="2011-12" db="EMBL/GenBank/DDBJ databases">
        <title>Complete sequence of Methanoregula formicicum SMSP.</title>
        <authorList>
            <person name="Lucas S."/>
            <person name="Han J."/>
            <person name="Lapidus A."/>
            <person name="Cheng J.-F."/>
            <person name="Goodwin L."/>
            <person name="Pitluck S."/>
            <person name="Peters L."/>
            <person name="Ovchinnikova G."/>
            <person name="Teshima H."/>
            <person name="Detter J.C."/>
            <person name="Han C."/>
            <person name="Tapia R."/>
            <person name="Land M."/>
            <person name="Hauser L."/>
            <person name="Kyrpides N."/>
            <person name="Ivanova N."/>
            <person name="Pagani I."/>
            <person name="Imachi H."/>
            <person name="Tamaki H."/>
            <person name="Sekiguchi Y."/>
            <person name="Kamagata Y."/>
            <person name="Cadillo-Quiroz H."/>
            <person name="Zinder S."/>
            <person name="Liu W.-T."/>
            <person name="Woyke T."/>
        </authorList>
    </citation>
    <scope>NUCLEOTIDE SEQUENCE [LARGE SCALE GENOMIC DNA]</scope>
    <source>
        <strain evidence="10">DSM 22288 / NBRC 105244 / SMSP</strain>
    </source>
</reference>
<dbReference type="InterPro" id="IPR052016">
    <property type="entry name" value="Bact_Sigma-Reg"/>
</dbReference>
<evidence type="ECO:0000313" key="10">
    <source>
        <dbReference type="Proteomes" id="UP000010824"/>
    </source>
</evidence>
<dbReference type="GO" id="GO:0016791">
    <property type="term" value="F:phosphatase activity"/>
    <property type="evidence" value="ECO:0007669"/>
    <property type="project" value="TreeGrafter"/>
</dbReference>
<dbReference type="Pfam" id="PF07228">
    <property type="entry name" value="SpoIIE"/>
    <property type="match status" value="1"/>
</dbReference>
<dbReference type="GO" id="GO:0005886">
    <property type="term" value="C:plasma membrane"/>
    <property type="evidence" value="ECO:0007669"/>
    <property type="project" value="UniProtKB-SubCell"/>
</dbReference>
<dbReference type="SMART" id="SM00304">
    <property type="entry name" value="HAMP"/>
    <property type="match status" value="1"/>
</dbReference>
<dbReference type="eggNOG" id="arCOG06893">
    <property type="taxonomic scope" value="Archaea"/>
</dbReference>
<name>L0HJH0_METFS</name>
<dbReference type="HOGENOM" id="CLU_020306_1_0_2"/>
<protein>
    <submittedName>
        <fullName evidence="9">Serine phosphatase RsbU, regulator of sigma subunit</fullName>
    </submittedName>
</protein>
<dbReference type="AlphaFoldDB" id="L0HJH0"/>
<gene>
    <name evidence="9" type="ordered locus">Metfor_2198</name>
</gene>
<evidence type="ECO:0000256" key="7">
    <source>
        <dbReference type="SAM" id="Phobius"/>
    </source>
</evidence>
<keyword evidence="5 7" id="KW-1133">Transmembrane helix</keyword>
<evidence type="ECO:0000259" key="8">
    <source>
        <dbReference type="PROSITE" id="PS50885"/>
    </source>
</evidence>
<dbReference type="Proteomes" id="UP000010824">
    <property type="component" value="Chromosome"/>
</dbReference>
<comment type="subcellular location">
    <subcellularLocation>
        <location evidence="1">Cell membrane</location>
        <topology evidence="1">Multi-pass membrane protein</topology>
    </subcellularLocation>
</comment>
<dbReference type="CDD" id="cd06225">
    <property type="entry name" value="HAMP"/>
    <property type="match status" value="1"/>
</dbReference>
<dbReference type="KEGG" id="mfo:Metfor_2198"/>
<feature type="transmembrane region" description="Helical" evidence="7">
    <location>
        <begin position="20"/>
        <end position="44"/>
    </location>
</feature>
<dbReference type="GO" id="GO:0007165">
    <property type="term" value="P:signal transduction"/>
    <property type="evidence" value="ECO:0007669"/>
    <property type="project" value="InterPro"/>
</dbReference>
<evidence type="ECO:0000256" key="6">
    <source>
        <dbReference type="ARBA" id="ARBA00023136"/>
    </source>
</evidence>
<dbReference type="SMART" id="SM00331">
    <property type="entry name" value="PP2C_SIG"/>
    <property type="match status" value="1"/>
</dbReference>
<evidence type="ECO:0000256" key="1">
    <source>
        <dbReference type="ARBA" id="ARBA00004651"/>
    </source>
</evidence>
<keyword evidence="4" id="KW-0378">Hydrolase</keyword>
<keyword evidence="10" id="KW-1185">Reference proteome</keyword>
<dbReference type="SUPFAM" id="SSF81606">
    <property type="entry name" value="PP2C-like"/>
    <property type="match status" value="1"/>
</dbReference>
<dbReference type="CDD" id="cd12912">
    <property type="entry name" value="PDC2_MCP_like"/>
    <property type="match status" value="1"/>
</dbReference>
<feature type="domain" description="HAMP" evidence="8">
    <location>
        <begin position="405"/>
        <end position="457"/>
    </location>
</feature>
<dbReference type="CDD" id="cd12913">
    <property type="entry name" value="PDC1_MCP_like"/>
    <property type="match status" value="1"/>
</dbReference>
<dbReference type="EMBL" id="CP003167">
    <property type="protein sequence ID" value="AGB03204.1"/>
    <property type="molecule type" value="Genomic_DNA"/>
</dbReference>